<dbReference type="EMBL" id="ATHJ01000105">
    <property type="protein sequence ID" value="EPR36054.1"/>
    <property type="molecule type" value="Genomic_DNA"/>
</dbReference>
<evidence type="ECO:0000256" key="1">
    <source>
        <dbReference type="SAM" id="MobiDB-lite"/>
    </source>
</evidence>
<proteinExistence type="predicted"/>
<dbReference type="InterPro" id="IPR000836">
    <property type="entry name" value="PRTase_dom"/>
</dbReference>
<organism evidence="3 4">
    <name type="scientific">Desulfococcus multivorans DSM 2059</name>
    <dbReference type="NCBI Taxonomy" id="1121405"/>
    <lineage>
        <taxon>Bacteria</taxon>
        <taxon>Pseudomonadati</taxon>
        <taxon>Thermodesulfobacteriota</taxon>
        <taxon>Desulfobacteria</taxon>
        <taxon>Desulfobacterales</taxon>
        <taxon>Desulfococcaceae</taxon>
        <taxon>Desulfococcus</taxon>
    </lineage>
</organism>
<comment type="caution">
    <text evidence="3">The sequence shown here is derived from an EMBL/GenBank/DDBJ whole genome shotgun (WGS) entry which is preliminary data.</text>
</comment>
<reference evidence="3 4" key="1">
    <citation type="journal article" date="2013" name="Genome Announc.">
        <title>Draft genome sequences for three mercury-methylating, sulfate-reducing bacteria.</title>
        <authorList>
            <person name="Brown S.D."/>
            <person name="Hurt R.A.Jr."/>
            <person name="Gilmour C.C."/>
            <person name="Elias D.A."/>
        </authorList>
    </citation>
    <scope>NUCLEOTIDE SEQUENCE [LARGE SCALE GENOMIC DNA]</scope>
    <source>
        <strain evidence="3 4">DSM 2059</strain>
    </source>
</reference>
<evidence type="ECO:0000259" key="2">
    <source>
        <dbReference type="Pfam" id="PF15609"/>
    </source>
</evidence>
<dbReference type="RefSeq" id="WP_020877870.1">
    <property type="nucleotide sequence ID" value="NZ_ATHJ01000105.1"/>
</dbReference>
<dbReference type="Proteomes" id="UP000014977">
    <property type="component" value="Unassembled WGS sequence"/>
</dbReference>
<feature type="domain" description="Orotate phosphoribosyltransferase-like" evidence="2">
    <location>
        <begin position="38"/>
        <end position="206"/>
    </location>
</feature>
<dbReference type="OrthoDB" id="56827at2"/>
<dbReference type="InterPro" id="IPR029057">
    <property type="entry name" value="PRTase-like"/>
</dbReference>
<dbReference type="Pfam" id="PF15609">
    <property type="entry name" value="PRTase_2"/>
    <property type="match status" value="1"/>
</dbReference>
<keyword evidence="4" id="KW-1185">Reference proteome</keyword>
<dbReference type="InterPro" id="IPR041688">
    <property type="entry name" value="PRTase_2"/>
</dbReference>
<dbReference type="CDD" id="cd06223">
    <property type="entry name" value="PRTases_typeI"/>
    <property type="match status" value="1"/>
</dbReference>
<evidence type="ECO:0000313" key="3">
    <source>
        <dbReference type="EMBL" id="EPR36054.1"/>
    </source>
</evidence>
<protein>
    <recommendedName>
        <fullName evidence="2">Orotate phosphoribosyltransferase-like domain-containing protein</fullName>
    </recommendedName>
</protein>
<dbReference type="AlphaFoldDB" id="S7UPT3"/>
<feature type="region of interest" description="Disordered" evidence="1">
    <location>
        <begin position="1"/>
        <end position="29"/>
    </location>
</feature>
<accession>S7UPT3</accession>
<sequence length="367" mass="40273">MTQDLILDDPTQRPQPLADGFPDAPPPSRPIYHLKRENNARRRNAMTFSCLGKIAGTGAATLGLWKAGLGKLFRSACRVRPVTQAPLVIGLAESGIIPSALFHQVVREACPAAAWICSTRRPSPGIAFSEHHSHAPDHSLPDPEIRPTELWFVEDEITTGRTLLGLSLNLCRRLDQRRVRYVAFTDARSPEARRRFDAILSADGIRSSLHVLFPEPPPGTDTVREEIRLSADPAIHDAPQQSVSSTVSDWLFPASRPALGRQVCPDIPLPTGLTGSLLAVGEAVDLGVRIVLANPGLQLRHVTLSPWEVDDVHIHNRLDIPGDYYLYNPHTLRPPLYILNDPVDAAVGLAARERLEAMGFSPRLLAL</sequence>
<evidence type="ECO:0000313" key="4">
    <source>
        <dbReference type="Proteomes" id="UP000014977"/>
    </source>
</evidence>
<dbReference type="STRING" id="897.B2D07_16465"/>
<gene>
    <name evidence="3" type="ORF">dsmv_0759</name>
</gene>
<dbReference type="SUPFAM" id="SSF53271">
    <property type="entry name" value="PRTase-like"/>
    <property type="match status" value="1"/>
</dbReference>
<name>S7UPT3_DESML</name>